<comment type="caution">
    <text evidence="1">The sequence shown here is derived from an EMBL/GenBank/DDBJ whole genome shotgun (WGS) entry which is preliminary data.</text>
</comment>
<evidence type="ECO:0000313" key="2">
    <source>
        <dbReference type="Proteomes" id="UP001239111"/>
    </source>
</evidence>
<name>A0ACC2NJ48_9HYME</name>
<organism evidence="1 2">
    <name type="scientific">Eretmocerus hayati</name>
    <dbReference type="NCBI Taxonomy" id="131215"/>
    <lineage>
        <taxon>Eukaryota</taxon>
        <taxon>Metazoa</taxon>
        <taxon>Ecdysozoa</taxon>
        <taxon>Arthropoda</taxon>
        <taxon>Hexapoda</taxon>
        <taxon>Insecta</taxon>
        <taxon>Pterygota</taxon>
        <taxon>Neoptera</taxon>
        <taxon>Endopterygota</taxon>
        <taxon>Hymenoptera</taxon>
        <taxon>Apocrita</taxon>
        <taxon>Proctotrupomorpha</taxon>
        <taxon>Chalcidoidea</taxon>
        <taxon>Aphelinidae</taxon>
        <taxon>Aphelininae</taxon>
        <taxon>Eretmocerus</taxon>
    </lineage>
</organism>
<sequence>MSRSKCLNNPNKFCYVCGSVIFKGESRVLSESFISLYFQYFKRDVSDVDKNYVPDCVCASSYTTIRLWSTGTQKRHNRANRKLIEYPDFTSSKRPLPHGPDFPVPPAPWSRQEESREDCDSGTDTIDFVEAEDNPARCLNPVLFDQESLNDFVRDLGLTEEKAELCGSSLQEGGMLAPGVIFYQYRYREKESSPFFMEENSLVYCHNIPGLMSTLGANTYESRRENKLFVQTSLIKWSQ</sequence>
<keyword evidence="2" id="KW-1185">Reference proteome</keyword>
<evidence type="ECO:0000313" key="1">
    <source>
        <dbReference type="EMBL" id="KAJ8670833.1"/>
    </source>
</evidence>
<proteinExistence type="predicted"/>
<dbReference type="EMBL" id="CM056743">
    <property type="protein sequence ID" value="KAJ8670833.1"/>
    <property type="molecule type" value="Genomic_DNA"/>
</dbReference>
<reference evidence="1" key="1">
    <citation type="submission" date="2023-04" db="EMBL/GenBank/DDBJ databases">
        <title>A chromosome-level genome assembly of the parasitoid wasp Eretmocerus hayati.</title>
        <authorList>
            <person name="Zhong Y."/>
            <person name="Liu S."/>
            <person name="Liu Y."/>
        </authorList>
    </citation>
    <scope>NUCLEOTIDE SEQUENCE</scope>
    <source>
        <strain evidence="1">ZJU_SS_LIU_2023</strain>
    </source>
</reference>
<gene>
    <name evidence="1" type="ORF">QAD02_002092</name>
</gene>
<dbReference type="Proteomes" id="UP001239111">
    <property type="component" value="Chromosome 3"/>
</dbReference>
<protein>
    <submittedName>
        <fullName evidence="1">Uncharacterized protein</fullName>
    </submittedName>
</protein>
<accession>A0ACC2NJ48</accession>